<dbReference type="AlphaFoldDB" id="A0A433WLD8"/>
<name>A0A433WLD8_9BACT</name>
<feature type="domain" description="Glycosyltransferase 2-like" evidence="1">
    <location>
        <begin position="13"/>
        <end position="118"/>
    </location>
</feature>
<dbReference type="EMBL" id="RIAR02000001">
    <property type="protein sequence ID" value="NSL87221.1"/>
    <property type="molecule type" value="Genomic_DNA"/>
</dbReference>
<dbReference type="GO" id="GO:0016758">
    <property type="term" value="F:hexosyltransferase activity"/>
    <property type="evidence" value="ECO:0007669"/>
    <property type="project" value="UniProtKB-ARBA"/>
</dbReference>
<dbReference type="InterPro" id="IPR029044">
    <property type="entry name" value="Nucleotide-diphossugar_trans"/>
</dbReference>
<dbReference type="CDD" id="cd00761">
    <property type="entry name" value="Glyco_tranf_GTA_type"/>
    <property type="match status" value="1"/>
</dbReference>
<keyword evidence="3" id="KW-1185">Reference proteome</keyword>
<reference evidence="2" key="1">
    <citation type="submission" date="2020-05" db="EMBL/GenBank/DDBJ databases">
        <title>Chitinophaga laudate sp. nov., isolated from a tropical peat swamp.</title>
        <authorList>
            <person name="Goh C.B.S."/>
            <person name="Lee M.S."/>
            <person name="Parimannan S."/>
            <person name="Pasbakhsh P."/>
            <person name="Yule C.M."/>
            <person name="Rajandas H."/>
            <person name="Loke S."/>
            <person name="Croft L."/>
            <person name="Tan J.B.L."/>
        </authorList>
    </citation>
    <scope>NUCLEOTIDE SEQUENCE</scope>
    <source>
        <strain evidence="2">Mgbs1</strain>
    </source>
</reference>
<dbReference type="InterPro" id="IPR001173">
    <property type="entry name" value="Glyco_trans_2-like"/>
</dbReference>
<organism evidence="2 3">
    <name type="scientific">Chitinophaga solisilvae</name>
    <dbReference type="NCBI Taxonomy" id="1233460"/>
    <lineage>
        <taxon>Bacteria</taxon>
        <taxon>Pseudomonadati</taxon>
        <taxon>Bacteroidota</taxon>
        <taxon>Chitinophagia</taxon>
        <taxon>Chitinophagales</taxon>
        <taxon>Chitinophagaceae</taxon>
        <taxon>Chitinophaga</taxon>
    </lineage>
</organism>
<dbReference type="Proteomes" id="UP000281028">
    <property type="component" value="Unassembled WGS sequence"/>
</dbReference>
<protein>
    <submittedName>
        <fullName evidence="2">Glycosyltransferase family 2 protein</fullName>
    </submittedName>
</protein>
<dbReference type="PANTHER" id="PTHR22916:SF3">
    <property type="entry name" value="UDP-GLCNAC:BETAGAL BETA-1,3-N-ACETYLGLUCOSAMINYLTRANSFERASE-LIKE PROTEIN 1"/>
    <property type="match status" value="1"/>
</dbReference>
<dbReference type="Pfam" id="PF00535">
    <property type="entry name" value="Glycos_transf_2"/>
    <property type="match status" value="1"/>
</dbReference>
<dbReference type="PANTHER" id="PTHR22916">
    <property type="entry name" value="GLYCOSYLTRANSFERASE"/>
    <property type="match status" value="1"/>
</dbReference>
<accession>A0A433WLD8</accession>
<dbReference type="Gene3D" id="3.90.550.10">
    <property type="entry name" value="Spore Coat Polysaccharide Biosynthesis Protein SpsA, Chain A"/>
    <property type="match status" value="1"/>
</dbReference>
<evidence type="ECO:0000313" key="2">
    <source>
        <dbReference type="EMBL" id="NSL87221.1"/>
    </source>
</evidence>
<proteinExistence type="predicted"/>
<evidence type="ECO:0000313" key="3">
    <source>
        <dbReference type="Proteomes" id="UP000281028"/>
    </source>
</evidence>
<dbReference type="OrthoDB" id="9815829at2"/>
<sequence>MTFPLISCLCVSANRPGHLRHAIAVFLAQTYPNKELIVLSDKYDEIYEQIVAAAASPLVSYHYVNGETPLSQGELRNISLELAAGEYFCCWDDDDWYHNQRLEIQLKYTLENKKKGTVLPYCIFYDQAEKQAYLSLPFVPPGSILCAKDAVHAARLYPAINKMEDYEFLKGLYEDNVLFPLIKPLLYIYNYHGNNTTDKGVFQVQFEKAQRLSASASELIGKILSQEYSCENGSALLQSEAVLSELNYFKIHAS</sequence>
<gene>
    <name evidence="2" type="ORF">ECE50_010300</name>
</gene>
<evidence type="ECO:0000259" key="1">
    <source>
        <dbReference type="Pfam" id="PF00535"/>
    </source>
</evidence>
<comment type="caution">
    <text evidence="2">The sequence shown here is derived from an EMBL/GenBank/DDBJ whole genome shotgun (WGS) entry which is preliminary data.</text>
</comment>
<dbReference type="SUPFAM" id="SSF53448">
    <property type="entry name" value="Nucleotide-diphospho-sugar transferases"/>
    <property type="match status" value="1"/>
</dbReference>